<evidence type="ECO:0000256" key="5">
    <source>
        <dbReference type="ARBA" id="ARBA00023212"/>
    </source>
</evidence>
<dbReference type="GO" id="GO:0005874">
    <property type="term" value="C:microtubule"/>
    <property type="evidence" value="ECO:0007669"/>
    <property type="project" value="UniProtKB-KW"/>
</dbReference>
<comment type="subcellular location">
    <subcellularLocation>
        <location evidence="1">Cytoplasm</location>
        <location evidence="1">Cytoskeleton</location>
    </subcellularLocation>
</comment>
<feature type="domain" description="Gamma tubulin complex component C-terminal" evidence="6">
    <location>
        <begin position="4"/>
        <end position="87"/>
    </location>
</feature>
<keyword evidence="5" id="KW-0206">Cytoskeleton</keyword>
<evidence type="ECO:0000256" key="4">
    <source>
        <dbReference type="ARBA" id="ARBA00022701"/>
    </source>
</evidence>
<dbReference type="Gene3D" id="1.20.120.1900">
    <property type="entry name" value="Gamma-tubulin complex, C-terminal domain"/>
    <property type="match status" value="1"/>
</dbReference>
<proteinExistence type="inferred from homology"/>
<reference evidence="7" key="1">
    <citation type="journal article" date="2018" name="PLoS Negl. Trop. Dis.">
        <title>An insight into the salivary gland and fat body transcriptome of Panstrongylus lignarius (Hemiptera: Heteroptera), the main vector of Chagas disease in Peru.</title>
        <authorList>
            <person name="Nevoa J.C."/>
            <person name="Mendes M.T."/>
            <person name="da Silva M.V."/>
            <person name="Soares S.C."/>
            <person name="Oliveira C.J.F."/>
            <person name="Ribeiro J.M.C."/>
        </authorList>
    </citation>
    <scope>NUCLEOTIDE SEQUENCE</scope>
</reference>
<protein>
    <submittedName>
        <fullName evidence="7">Putative gamma-tubulin complex component 2</fullName>
    </submittedName>
</protein>
<comment type="similarity">
    <text evidence="2">Belongs to the TUBGCP family.</text>
</comment>
<evidence type="ECO:0000259" key="6">
    <source>
        <dbReference type="Pfam" id="PF04130"/>
    </source>
</evidence>
<dbReference type="InterPro" id="IPR040457">
    <property type="entry name" value="GCP_C"/>
</dbReference>
<keyword evidence="4" id="KW-0493">Microtubule</keyword>
<evidence type="ECO:0000256" key="1">
    <source>
        <dbReference type="ARBA" id="ARBA00004245"/>
    </source>
</evidence>
<organism evidence="7">
    <name type="scientific">Panstrongylus lignarius</name>
    <dbReference type="NCBI Taxonomy" id="156445"/>
    <lineage>
        <taxon>Eukaryota</taxon>
        <taxon>Metazoa</taxon>
        <taxon>Ecdysozoa</taxon>
        <taxon>Arthropoda</taxon>
        <taxon>Hexapoda</taxon>
        <taxon>Insecta</taxon>
        <taxon>Pterygota</taxon>
        <taxon>Neoptera</taxon>
        <taxon>Paraneoptera</taxon>
        <taxon>Hemiptera</taxon>
        <taxon>Heteroptera</taxon>
        <taxon>Panheteroptera</taxon>
        <taxon>Cimicomorpha</taxon>
        <taxon>Reduviidae</taxon>
        <taxon>Triatominae</taxon>
        <taxon>Panstrongylus</taxon>
    </lineage>
</organism>
<dbReference type="GO" id="GO:0043015">
    <property type="term" value="F:gamma-tubulin binding"/>
    <property type="evidence" value="ECO:0007669"/>
    <property type="project" value="InterPro"/>
</dbReference>
<dbReference type="Pfam" id="PF04130">
    <property type="entry name" value="GCP_C_terminal"/>
    <property type="match status" value="1"/>
</dbReference>
<accession>A0A224XWC1</accession>
<dbReference type="AlphaFoldDB" id="A0A224XWC1"/>
<sequence>MRQHYLRHIMTVFLQYCISYMTIGTVEVHWLDFELAFNEAGSIEELRQAHDNMLYKCLQGCMLASPKLFHKLRKALEICSKFADDVSLNHESSFITAVSGLINAAYLEGPTAGLDNFTKEIAPIFQYEPRIALT</sequence>
<evidence type="ECO:0000256" key="3">
    <source>
        <dbReference type="ARBA" id="ARBA00022490"/>
    </source>
</evidence>
<dbReference type="EMBL" id="GFTR01002258">
    <property type="protein sequence ID" value="JAW14168.1"/>
    <property type="molecule type" value="Transcribed_RNA"/>
</dbReference>
<dbReference type="InterPro" id="IPR042241">
    <property type="entry name" value="GCP_C_sf"/>
</dbReference>
<name>A0A224XWC1_9HEMI</name>
<evidence type="ECO:0000256" key="2">
    <source>
        <dbReference type="ARBA" id="ARBA00010337"/>
    </source>
</evidence>
<evidence type="ECO:0000313" key="7">
    <source>
        <dbReference type="EMBL" id="JAW14168.1"/>
    </source>
</evidence>
<keyword evidence="3" id="KW-0963">Cytoplasm</keyword>